<proteinExistence type="predicted"/>
<feature type="transmembrane region" description="Helical" evidence="5">
    <location>
        <begin position="103"/>
        <end position="127"/>
    </location>
</feature>
<evidence type="ECO:0000256" key="3">
    <source>
        <dbReference type="ARBA" id="ARBA00022989"/>
    </source>
</evidence>
<dbReference type="GO" id="GO:0016020">
    <property type="term" value="C:membrane"/>
    <property type="evidence" value="ECO:0007669"/>
    <property type="project" value="UniProtKB-SubCell"/>
</dbReference>
<feature type="transmembrane region" description="Helical" evidence="5">
    <location>
        <begin position="7"/>
        <end position="28"/>
    </location>
</feature>
<dbReference type="Gene3D" id="1.20.140.150">
    <property type="match status" value="1"/>
</dbReference>
<evidence type="ECO:0000256" key="1">
    <source>
        <dbReference type="ARBA" id="ARBA00004141"/>
    </source>
</evidence>
<keyword evidence="3 5" id="KW-1133">Transmembrane helix</keyword>
<keyword evidence="4 5" id="KW-0472">Membrane</keyword>
<dbReference type="AlphaFoldDB" id="A0AAV4AJW9"/>
<evidence type="ECO:0000313" key="7">
    <source>
        <dbReference type="Proteomes" id="UP000735302"/>
    </source>
</evidence>
<protein>
    <submittedName>
        <fullName evidence="6">Uncharacterized protein</fullName>
    </submittedName>
</protein>
<dbReference type="Proteomes" id="UP000735302">
    <property type="component" value="Unassembled WGS sequence"/>
</dbReference>
<sequence length="175" mass="19267">MQDTSLIWKIVMVLQIIGLILGLIGFGAPNHVEGEGVYDEYYIGLWKTCFKDCDDTHDILDGLRKDSTWLDASRTMMGIACGAELLVIILCSLAALTTLTQFMGLLTAAVAFLSSIIGLIGATVFQVEAKNLFKTLTRDSLDSEPGWAFFLFLTAQLAYIGCAVLHICDSRYRSR</sequence>
<keyword evidence="7" id="KW-1185">Reference proteome</keyword>
<reference evidence="6 7" key="1">
    <citation type="journal article" date="2021" name="Elife">
        <title>Chloroplast acquisition without the gene transfer in kleptoplastic sea slugs, Plakobranchus ocellatus.</title>
        <authorList>
            <person name="Maeda T."/>
            <person name="Takahashi S."/>
            <person name="Yoshida T."/>
            <person name="Shimamura S."/>
            <person name="Takaki Y."/>
            <person name="Nagai Y."/>
            <person name="Toyoda A."/>
            <person name="Suzuki Y."/>
            <person name="Arimoto A."/>
            <person name="Ishii H."/>
            <person name="Satoh N."/>
            <person name="Nishiyama T."/>
            <person name="Hasebe M."/>
            <person name="Maruyama T."/>
            <person name="Minagawa J."/>
            <person name="Obokata J."/>
            <person name="Shigenobu S."/>
        </authorList>
    </citation>
    <scope>NUCLEOTIDE SEQUENCE [LARGE SCALE GENOMIC DNA]</scope>
</reference>
<dbReference type="Pfam" id="PF00822">
    <property type="entry name" value="PMP22_Claudin"/>
    <property type="match status" value="1"/>
</dbReference>
<accession>A0AAV4AJW9</accession>
<evidence type="ECO:0000256" key="5">
    <source>
        <dbReference type="SAM" id="Phobius"/>
    </source>
</evidence>
<keyword evidence="2 5" id="KW-0812">Transmembrane</keyword>
<comment type="caution">
    <text evidence="6">The sequence shown here is derived from an EMBL/GenBank/DDBJ whole genome shotgun (WGS) entry which is preliminary data.</text>
</comment>
<dbReference type="EMBL" id="BLXT01003783">
    <property type="protein sequence ID" value="GFO06714.1"/>
    <property type="molecule type" value="Genomic_DNA"/>
</dbReference>
<organism evidence="6 7">
    <name type="scientific">Plakobranchus ocellatus</name>
    <dbReference type="NCBI Taxonomy" id="259542"/>
    <lineage>
        <taxon>Eukaryota</taxon>
        <taxon>Metazoa</taxon>
        <taxon>Spiralia</taxon>
        <taxon>Lophotrochozoa</taxon>
        <taxon>Mollusca</taxon>
        <taxon>Gastropoda</taxon>
        <taxon>Heterobranchia</taxon>
        <taxon>Euthyneura</taxon>
        <taxon>Panpulmonata</taxon>
        <taxon>Sacoglossa</taxon>
        <taxon>Placobranchoidea</taxon>
        <taxon>Plakobranchidae</taxon>
        <taxon>Plakobranchus</taxon>
    </lineage>
</organism>
<dbReference type="InterPro" id="IPR004031">
    <property type="entry name" value="PMP22/EMP/MP20/Claudin"/>
</dbReference>
<evidence type="ECO:0000313" key="6">
    <source>
        <dbReference type="EMBL" id="GFO06714.1"/>
    </source>
</evidence>
<name>A0AAV4AJW9_9GAST</name>
<comment type="subcellular location">
    <subcellularLocation>
        <location evidence="1">Membrane</location>
        <topology evidence="1">Multi-pass membrane protein</topology>
    </subcellularLocation>
</comment>
<evidence type="ECO:0000256" key="2">
    <source>
        <dbReference type="ARBA" id="ARBA00022692"/>
    </source>
</evidence>
<evidence type="ECO:0000256" key="4">
    <source>
        <dbReference type="ARBA" id="ARBA00023136"/>
    </source>
</evidence>
<feature type="transmembrane region" description="Helical" evidence="5">
    <location>
        <begin position="76"/>
        <end position="96"/>
    </location>
</feature>
<gene>
    <name evidence="6" type="ORF">PoB_003321900</name>
</gene>
<feature type="transmembrane region" description="Helical" evidence="5">
    <location>
        <begin position="147"/>
        <end position="168"/>
    </location>
</feature>